<evidence type="ECO:0000256" key="8">
    <source>
        <dbReference type="ARBA" id="ARBA00022833"/>
    </source>
</evidence>
<keyword evidence="5 14" id="KW-0436">Ligase</keyword>
<dbReference type="InterPro" id="IPR009008">
    <property type="entry name" value="Val/Leu/Ile-tRNA-synth_edit"/>
</dbReference>
<dbReference type="GO" id="GO:0005737">
    <property type="term" value="C:cytoplasm"/>
    <property type="evidence" value="ECO:0007669"/>
    <property type="project" value="UniProtKB-SubCell"/>
</dbReference>
<keyword evidence="6 14" id="KW-0479">Metal-binding</keyword>
<dbReference type="SUPFAM" id="SSF52374">
    <property type="entry name" value="Nucleotidylyl transferase"/>
    <property type="match status" value="1"/>
</dbReference>
<evidence type="ECO:0000256" key="12">
    <source>
        <dbReference type="ARBA" id="ARBA00025217"/>
    </source>
</evidence>
<dbReference type="PRINTS" id="PR00984">
    <property type="entry name" value="TRNASYNTHILE"/>
</dbReference>
<evidence type="ECO:0000256" key="9">
    <source>
        <dbReference type="ARBA" id="ARBA00022840"/>
    </source>
</evidence>
<evidence type="ECO:0000256" key="4">
    <source>
        <dbReference type="ARBA" id="ARBA00022490"/>
    </source>
</evidence>
<dbReference type="InterPro" id="IPR013155">
    <property type="entry name" value="M/V/L/I-tRNA-synth_anticd-bd"/>
</dbReference>
<dbReference type="FunFam" id="3.40.50.620:FF:000063">
    <property type="entry name" value="Isoleucine--tRNA ligase"/>
    <property type="match status" value="1"/>
</dbReference>
<dbReference type="Pfam" id="PF00133">
    <property type="entry name" value="tRNA-synt_1"/>
    <property type="match status" value="1"/>
</dbReference>
<accession>A0A075FP68</accession>
<reference evidence="17" key="1">
    <citation type="journal article" date="2014" name="Genome Biol. Evol.">
        <title>Pangenome evidence for extensive interdomain horizontal transfer affecting lineage core and shell genes in uncultured planktonic thaumarchaeota and euryarchaeota.</title>
        <authorList>
            <person name="Deschamps P."/>
            <person name="Zivanovic Y."/>
            <person name="Moreira D."/>
            <person name="Rodriguez-Valera F."/>
            <person name="Lopez-Garcia P."/>
        </authorList>
    </citation>
    <scope>NUCLEOTIDE SEQUENCE</scope>
</reference>
<dbReference type="InterPro" id="IPR009080">
    <property type="entry name" value="tRNAsynth_Ia_anticodon-bd"/>
</dbReference>
<dbReference type="GO" id="GO:0004822">
    <property type="term" value="F:isoleucine-tRNA ligase activity"/>
    <property type="evidence" value="ECO:0007669"/>
    <property type="project" value="UniProtKB-UniRule"/>
</dbReference>
<dbReference type="InterPro" id="IPR023586">
    <property type="entry name" value="Ile-tRNA-ligase_type2"/>
</dbReference>
<dbReference type="InterPro" id="IPR033709">
    <property type="entry name" value="Anticodon_Ile_ABEc"/>
</dbReference>
<dbReference type="CDD" id="cd07961">
    <property type="entry name" value="Anticodon_Ia_Ile_ABEc"/>
    <property type="match status" value="1"/>
</dbReference>
<dbReference type="GO" id="GO:0005524">
    <property type="term" value="F:ATP binding"/>
    <property type="evidence" value="ECO:0007669"/>
    <property type="project" value="UniProtKB-UniRule"/>
</dbReference>
<dbReference type="GO" id="GO:0008270">
    <property type="term" value="F:zinc ion binding"/>
    <property type="evidence" value="ECO:0007669"/>
    <property type="project" value="UniProtKB-UniRule"/>
</dbReference>
<dbReference type="GO" id="GO:0006428">
    <property type="term" value="P:isoleucyl-tRNA aminoacylation"/>
    <property type="evidence" value="ECO:0007669"/>
    <property type="project" value="UniProtKB-UniRule"/>
</dbReference>
<evidence type="ECO:0000256" key="1">
    <source>
        <dbReference type="ARBA" id="ARBA00001947"/>
    </source>
</evidence>
<dbReference type="Pfam" id="PF19302">
    <property type="entry name" value="DUF5915"/>
    <property type="match status" value="1"/>
</dbReference>
<feature type="domain" description="Aminoacyl-tRNA synthetase class Ia" evidence="15">
    <location>
        <begin position="26"/>
        <end position="654"/>
    </location>
</feature>
<evidence type="ECO:0000256" key="3">
    <source>
        <dbReference type="ARBA" id="ARBA00011245"/>
    </source>
</evidence>
<evidence type="ECO:0000256" key="10">
    <source>
        <dbReference type="ARBA" id="ARBA00022917"/>
    </source>
</evidence>
<name>A0A075FP68_9EURY</name>
<dbReference type="Gene3D" id="1.10.730.10">
    <property type="entry name" value="Isoleucyl-tRNA Synthetase, Domain 1"/>
    <property type="match status" value="1"/>
</dbReference>
<comment type="subcellular location">
    <subcellularLocation>
        <location evidence="2 14">Cytoplasm</location>
    </subcellularLocation>
</comment>
<comment type="cofactor">
    <cofactor evidence="1 14">
        <name>Zn(2+)</name>
        <dbReference type="ChEBI" id="CHEBI:29105"/>
    </cofactor>
</comment>
<evidence type="ECO:0000256" key="11">
    <source>
        <dbReference type="ARBA" id="ARBA00023146"/>
    </source>
</evidence>
<dbReference type="InterPro" id="IPR002301">
    <property type="entry name" value="Ile-tRNA-ligase"/>
</dbReference>
<dbReference type="Gene3D" id="3.90.740.10">
    <property type="entry name" value="Valyl/Leucyl/Isoleucyl-tRNA synthetase, editing domain"/>
    <property type="match status" value="1"/>
</dbReference>
<evidence type="ECO:0000256" key="5">
    <source>
        <dbReference type="ARBA" id="ARBA00022598"/>
    </source>
</evidence>
<dbReference type="SUPFAM" id="SSF47323">
    <property type="entry name" value="Anticodon-binding domain of a subclass of class I aminoacyl-tRNA synthetases"/>
    <property type="match status" value="1"/>
</dbReference>
<keyword evidence="10 14" id="KW-0648">Protein biosynthesis</keyword>
<evidence type="ECO:0000259" key="15">
    <source>
        <dbReference type="Pfam" id="PF00133"/>
    </source>
</evidence>
<dbReference type="PANTHER" id="PTHR42780">
    <property type="entry name" value="SOLEUCYL-TRNA SYNTHETASE"/>
    <property type="match status" value="1"/>
</dbReference>
<dbReference type="EMBL" id="KF900335">
    <property type="protein sequence ID" value="AIE91326.1"/>
    <property type="molecule type" value="Genomic_DNA"/>
</dbReference>
<feature type="binding site" evidence="14">
    <location>
        <position position="622"/>
    </location>
    <ligand>
        <name>ATP</name>
        <dbReference type="ChEBI" id="CHEBI:30616"/>
    </ligand>
</feature>
<feature type="domain" description="Methionyl/Valyl/Leucyl/Isoleucyl-tRNA synthetase anticodon-binding" evidence="16">
    <location>
        <begin position="708"/>
        <end position="851"/>
    </location>
</feature>
<sequence length="1065" mass="121251">MVKTQPEKQTQSTGIYDPVGLELSVAKRWKDEGTFEKSIEQRQGSKPFTFLEGPPTANGKPGIHHVLSRLYKDMVCRWKTMEGYVVERKGGWDTHGLPVEIEVQKKLDLMSNEAIEAYGMAAFNEKCKESVWTYEEAWREMTERMAFWVDMDDPYVTLHDEYIESAWWSLKQMHDKGLLFRGHKVLPYCPQTGTSYSTHEVSLGYKEVSEPAVYVKFQLVDDNASVLAWTTTPWTLPGNVGLAVGPEVVYCRVRITEPPAGEWEGRGATEVGEELIMAKDLLSEVLRHQVEVVEEFQGSELVGKAYQPLFPGAIRRGDSKTAWTVVEADFVTTTDGTGVVHTAVMYGEEDYTLGMEVGLPAQHTVGVDGKFIKGTHGSLDGRYVKDCDSDIIVLLADEGRLYREHIYTHDYPHCWRTDHPLLYYAMDSWFVRMTAVKDNIIKYNSQVEWAPEWTGTGRVGEWLSNIKDWAISRERYWGTPLPVWICQDCGKEQCVGSIEEMNSLKTADSPVPKELHRPYVDDVKLGCTGDNCGGEMLREPYVMDCWFDSGCASFAQWHYPFENKDKFSGSFPVDYICEAVDQTRGWFYSLLAVSTTVFDSTCYHRCLSLGHVLDNEGKKMSKSKGNVVNPWDHFNKEGADAIRWYMTTQSAPWSPMNFDPNGVRETYAKMFLTLWNVYRFHADYASLDNFNPDDKQGFIPVDQRSPLDRWILSRMVSVAQAYHNQFESWDFHKAGRDLEKFVINDLSNWYVRRSRRRLWDESDSTDKQACQHTLHEVLSIISKLMAPIAPFMSDKIHNDLTGTSVHMADWPVGDFSSQNLDLEQQMSVVRSLAEIGRKIRVDVNRRQRLPCRSGWIVGGPELSDFHDILAEELNVENLTTEPDLDRFQRIELAPNHKALGAKCRADLPKVLAELARAEPETLLSEIEAGSAKLAGYNIGTDDVEVHRVEKDGFAASTFSVDDSGDVSLVLDVSVDDELLSKGLAREITRRVQSKRKDLDLDVEVTIDLTVWLTKDCPKLESKDWEYVKSETRANPAELSYSKPPETSDKFEVDGETLFFSLKQNK</sequence>
<dbReference type="PANTHER" id="PTHR42780:SF1">
    <property type="entry name" value="ISOLEUCINE--TRNA LIGASE, CYTOPLASMIC"/>
    <property type="match status" value="1"/>
</dbReference>
<evidence type="ECO:0000256" key="2">
    <source>
        <dbReference type="ARBA" id="ARBA00004496"/>
    </source>
</evidence>
<dbReference type="Pfam" id="PF08264">
    <property type="entry name" value="Anticodon_1"/>
    <property type="match status" value="1"/>
</dbReference>
<dbReference type="FunFam" id="3.40.50.620:FF:000075">
    <property type="entry name" value="Isoleucine--tRNA ligase"/>
    <property type="match status" value="1"/>
</dbReference>
<dbReference type="GO" id="GO:0002161">
    <property type="term" value="F:aminoacyl-tRNA deacylase activity"/>
    <property type="evidence" value="ECO:0007669"/>
    <property type="project" value="InterPro"/>
</dbReference>
<keyword evidence="4 14" id="KW-0963">Cytoplasm</keyword>
<dbReference type="Gene3D" id="3.40.50.620">
    <property type="entry name" value="HUPs"/>
    <property type="match status" value="2"/>
</dbReference>
<dbReference type="HAMAP" id="MF_02003">
    <property type="entry name" value="Ile_tRNA_synth_type2"/>
    <property type="match status" value="1"/>
</dbReference>
<evidence type="ECO:0000256" key="7">
    <source>
        <dbReference type="ARBA" id="ARBA00022741"/>
    </source>
</evidence>
<feature type="short sequence motif" description="'HIGH' region" evidence="14">
    <location>
        <begin position="55"/>
        <end position="65"/>
    </location>
</feature>
<evidence type="ECO:0000256" key="14">
    <source>
        <dbReference type="HAMAP-Rule" id="MF_02003"/>
    </source>
</evidence>
<keyword evidence="11 14" id="KW-0030">Aminoacyl-tRNA synthetase</keyword>
<comment type="function">
    <text evidence="12 14">Catalyzes the attachment of isoleucine to tRNA(Ile). As IleRS can inadvertently accommodate and process structurally similar amino acids such as valine, to avoid such errors it has two additional distinct tRNA(Ile)-dependent editing activities. One activity is designated as 'pretransfer' editing and involves the hydrolysis of activated Val-AMP. The other activity is designated 'posttransfer' editing and involves deacylation of mischarged Val-tRNA(Ile).</text>
</comment>
<evidence type="ECO:0000256" key="6">
    <source>
        <dbReference type="ARBA" id="ARBA00022723"/>
    </source>
</evidence>
<evidence type="ECO:0000256" key="13">
    <source>
        <dbReference type="ARBA" id="ARBA00048359"/>
    </source>
</evidence>
<protein>
    <recommendedName>
        <fullName evidence="14">Isoleucine--tRNA ligase</fullName>
        <ecNumber evidence="14">6.1.1.5</ecNumber>
    </recommendedName>
    <alternativeName>
        <fullName evidence="14">Isoleucyl-tRNA synthetase</fullName>
        <shortName evidence="14">IleRS</shortName>
    </alternativeName>
</protein>
<keyword evidence="7 14" id="KW-0547">Nucleotide-binding</keyword>
<gene>
    <name evidence="17" type="primary">IARS</name>
    <name evidence="14 17" type="synonym">ileS</name>
</gene>
<keyword evidence="9 14" id="KW-0067">ATP-binding</keyword>
<comment type="domain">
    <text evidence="14">IleRS has two distinct active sites: one for aminoacylation and one for editing. The misactivated valine is translocated from the active site to the editing site, which sterically excludes the correctly activated isoleucine. The single editing site contains two valyl binding pockets, one specific for each substrate (Val-AMP or Val-tRNA(Ile)).</text>
</comment>
<dbReference type="AlphaFoldDB" id="A0A075FP68"/>
<evidence type="ECO:0000313" key="17">
    <source>
        <dbReference type="EMBL" id="AIE91326.1"/>
    </source>
</evidence>
<evidence type="ECO:0000259" key="16">
    <source>
        <dbReference type="Pfam" id="PF08264"/>
    </source>
</evidence>
<dbReference type="NCBIfam" id="TIGR00392">
    <property type="entry name" value="ileS"/>
    <property type="match status" value="1"/>
</dbReference>
<feature type="short sequence motif" description="'KMSKS' region" evidence="14">
    <location>
        <begin position="619"/>
        <end position="623"/>
    </location>
</feature>
<organism evidence="17">
    <name type="scientific">uncultured marine group II/III euryarchaeote AD1000_117_B07</name>
    <dbReference type="NCBI Taxonomy" id="1457721"/>
    <lineage>
        <taxon>Archaea</taxon>
        <taxon>Methanobacteriati</taxon>
        <taxon>Methanobacteriota</taxon>
        <taxon>environmental samples</taxon>
    </lineage>
</organism>
<dbReference type="EC" id="6.1.1.5" evidence="14"/>
<comment type="catalytic activity">
    <reaction evidence="13 14">
        <text>tRNA(Ile) + L-isoleucine + ATP = L-isoleucyl-tRNA(Ile) + AMP + diphosphate</text>
        <dbReference type="Rhea" id="RHEA:11060"/>
        <dbReference type="Rhea" id="RHEA-COMP:9666"/>
        <dbReference type="Rhea" id="RHEA-COMP:9695"/>
        <dbReference type="ChEBI" id="CHEBI:30616"/>
        <dbReference type="ChEBI" id="CHEBI:33019"/>
        <dbReference type="ChEBI" id="CHEBI:58045"/>
        <dbReference type="ChEBI" id="CHEBI:78442"/>
        <dbReference type="ChEBI" id="CHEBI:78528"/>
        <dbReference type="ChEBI" id="CHEBI:456215"/>
        <dbReference type="EC" id="6.1.1.5"/>
    </reaction>
</comment>
<proteinExistence type="inferred from homology"/>
<comment type="similarity">
    <text evidence="14">Belongs to the class-I aminoacyl-tRNA synthetase family. IleS type 2 subfamily.</text>
</comment>
<comment type="subunit">
    <text evidence="3 14">Monomer.</text>
</comment>
<dbReference type="GO" id="GO:0000049">
    <property type="term" value="F:tRNA binding"/>
    <property type="evidence" value="ECO:0007669"/>
    <property type="project" value="InterPro"/>
</dbReference>
<dbReference type="InterPro" id="IPR014729">
    <property type="entry name" value="Rossmann-like_a/b/a_fold"/>
</dbReference>
<dbReference type="SUPFAM" id="SSF50677">
    <property type="entry name" value="ValRS/IleRS/LeuRS editing domain"/>
    <property type="match status" value="1"/>
</dbReference>
<dbReference type="InterPro" id="IPR002300">
    <property type="entry name" value="aa-tRNA-synth_Ia"/>
</dbReference>
<keyword evidence="8 14" id="KW-0862">Zinc</keyword>